<feature type="domain" description="Mannosidase Ig/CBM-like" evidence="23">
    <location>
        <begin position="719"/>
        <end position="811"/>
    </location>
</feature>
<comment type="subunit">
    <text evidence="5">Monomer.</text>
</comment>
<comment type="pathway">
    <text evidence="4">Glycan metabolism; N-glycan degradation.</text>
</comment>
<evidence type="ECO:0000256" key="19">
    <source>
        <dbReference type="ARBA" id="ARBA00041614"/>
    </source>
</evidence>
<evidence type="ECO:0000256" key="6">
    <source>
        <dbReference type="ARBA" id="ARBA00011738"/>
    </source>
</evidence>
<evidence type="ECO:0000256" key="11">
    <source>
        <dbReference type="ARBA" id="ARBA00022801"/>
    </source>
</evidence>
<dbReference type="Gene3D" id="2.60.120.260">
    <property type="entry name" value="Galactose-binding domain-like"/>
    <property type="match status" value="1"/>
</dbReference>
<organism evidence="25 26">
    <name type="scientific">Limulus polyphemus</name>
    <name type="common">Atlantic horseshoe crab</name>
    <dbReference type="NCBI Taxonomy" id="6850"/>
    <lineage>
        <taxon>Eukaryota</taxon>
        <taxon>Metazoa</taxon>
        <taxon>Ecdysozoa</taxon>
        <taxon>Arthropoda</taxon>
        <taxon>Chelicerata</taxon>
        <taxon>Merostomata</taxon>
        <taxon>Xiphosura</taxon>
        <taxon>Limulidae</taxon>
        <taxon>Limulus</taxon>
    </lineage>
</organism>
<keyword evidence="13" id="KW-0325">Glycoprotein</keyword>
<feature type="domain" description="Beta-mannosidase-like galactose-binding" evidence="24">
    <location>
        <begin position="37"/>
        <end position="213"/>
    </location>
</feature>
<evidence type="ECO:0000259" key="21">
    <source>
        <dbReference type="Pfam" id="PF02836"/>
    </source>
</evidence>
<dbReference type="InterPro" id="IPR006102">
    <property type="entry name" value="Ig-like_GH2"/>
</dbReference>
<keyword evidence="11" id="KW-0378">Hydrolase</keyword>
<dbReference type="Pfam" id="PF22666">
    <property type="entry name" value="Glyco_hydro_2_N2"/>
    <property type="match status" value="1"/>
</dbReference>
<evidence type="ECO:0000256" key="17">
    <source>
        <dbReference type="ARBA" id="ARBA00038429"/>
    </source>
</evidence>
<dbReference type="InterPro" id="IPR017853">
    <property type="entry name" value="GH"/>
</dbReference>
<dbReference type="Proteomes" id="UP000694941">
    <property type="component" value="Unplaced"/>
</dbReference>
<dbReference type="PANTHER" id="PTHR43730">
    <property type="entry name" value="BETA-MANNOSIDASE"/>
    <property type="match status" value="1"/>
</dbReference>
<dbReference type="GeneID" id="106474293"/>
<evidence type="ECO:0000256" key="13">
    <source>
        <dbReference type="ARBA" id="ARBA00023180"/>
    </source>
</evidence>
<reference evidence="26" key="1">
    <citation type="submission" date="2025-08" db="UniProtKB">
        <authorList>
            <consortium name="RefSeq"/>
        </authorList>
    </citation>
    <scope>IDENTIFICATION</scope>
    <source>
        <tissue evidence="26">Muscle</tissue>
    </source>
</reference>
<evidence type="ECO:0000256" key="15">
    <source>
        <dbReference type="ARBA" id="ARBA00032581"/>
    </source>
</evidence>
<name>A0ABM1BXA9_LIMPO</name>
<evidence type="ECO:0000259" key="22">
    <source>
        <dbReference type="Pfam" id="PF17753"/>
    </source>
</evidence>
<dbReference type="SUPFAM" id="SSF49785">
    <property type="entry name" value="Galactose-binding domain-like"/>
    <property type="match status" value="1"/>
</dbReference>
<dbReference type="InterPro" id="IPR041625">
    <property type="entry name" value="Beta-mannosidase_Ig"/>
</dbReference>
<gene>
    <name evidence="26" type="primary">LOC106474293</name>
</gene>
<keyword evidence="25" id="KW-1185">Reference proteome</keyword>
<feature type="domain" description="Glycoside hydrolase family 2 immunoglobulin-like beta-sandwich" evidence="20">
    <location>
        <begin position="243"/>
        <end position="341"/>
    </location>
</feature>
<comment type="catalytic activity">
    <reaction evidence="1">
        <text>Hydrolysis of terminal, non-reducing beta-D-mannose residues in beta-D-mannosides.</text>
        <dbReference type="EC" id="3.2.1.25"/>
    </reaction>
</comment>
<dbReference type="InterPro" id="IPR036156">
    <property type="entry name" value="Beta-gal/glucu_dom_sf"/>
</dbReference>
<evidence type="ECO:0000256" key="14">
    <source>
        <dbReference type="ARBA" id="ARBA00023295"/>
    </source>
</evidence>
<evidence type="ECO:0000256" key="18">
    <source>
        <dbReference type="ARBA" id="ARBA00041069"/>
    </source>
</evidence>
<evidence type="ECO:0000259" key="23">
    <source>
        <dbReference type="Pfam" id="PF17786"/>
    </source>
</evidence>
<dbReference type="Pfam" id="PF17753">
    <property type="entry name" value="Ig_mannosidase"/>
    <property type="match status" value="1"/>
</dbReference>
<dbReference type="Gene3D" id="3.20.20.80">
    <property type="entry name" value="Glycosidases"/>
    <property type="match status" value="1"/>
</dbReference>
<dbReference type="InterPro" id="IPR041447">
    <property type="entry name" value="Mannosidase_ig"/>
</dbReference>
<dbReference type="InterPro" id="IPR013783">
    <property type="entry name" value="Ig-like_fold"/>
</dbReference>
<sequence length="901" mass="104212">MTKHFVLSMFMYQCILIILSWIPSTYCFYYLSLDGRWTASNGNNSIVVSANVPGGIYTDLVKTGALDDPYFRYNDLEYRWVALENWTYTRDFDVPNDFLSTTRISLVAHGLDTVGEVFINDQRVGTSNNMFVRYVFDVKDILKKENNTISVKFESAVLYAKQKHLEQLMYYVIPPVCPPPTEKGLCHVNYIRKMQCSFSWDWGPAFPSQGIWKSIGLEGYDKVIIRNLVVNTFPVIISNVFPTWAISVTVHLETVGTSPADGTLEVKLDENTLIKYTNVTVQPDIQGFAKIKFNITIPRNISIKQWWPNGYGDQPLYNLTVSYIEDSTEENTSKTVRIGFRTVELIQDVLDNDHGLSFYFRVNGIPIFAKGSNWIPADVFPERVTRDYIQNLLQSTKDANMNMLRVWGGGIYESDEFYHIADELGILIWQDLMFAASLYPVNDEFLYTVAEEVKQQIRRLQHHPSIIIWAGNNENEQALASQWWPVIGTRQEQYRNDYLKLYIKTIRPIVMKEDNSRQFLSSSPSNGLATEQAGWIAWDPQDTHFGDVHYYNYGKDGWDWHTYPRPRFVSEYGFQSYPSFETLKNISKPDDWTYPFSQFLEHRQHHALGGIEIKLSIIRHMNIPPYDAGEKGFKQLLYLSQINQAMSIKTETEYYRRCQSDIVKGEGLTRGALYWQLNDIWQAPSWSSIEYGGKWKMLHYFAVKFFAPLLASPFEDGKGNISVSVISDYLTPQRNLTLHTVVHRWDTFLPKLDIRTLFDQPPQSSQVVFTYPLDEILKKAKCSREECFFFFYLTNRDGEQEGPSNEIFLSPLNKAKGIQKPKVKVANVTKSTVTSETFDIHLEADAITPFLWLHAEDIKGHFSDNGFLATSSKFTVHFLTEEYIETEEMQRKLEIMTLMDS</sequence>
<protein>
    <recommendedName>
        <fullName evidence="8">Beta-mannosidase</fullName>
        <ecNumber evidence="7">3.2.1.25</ecNumber>
    </recommendedName>
    <alternativeName>
        <fullName evidence="18">Beta-mannosidase B</fullName>
    </alternativeName>
    <alternativeName>
        <fullName evidence="15">Lysosomal beta A mannosidase</fullName>
    </alternativeName>
    <alternativeName>
        <fullName evidence="16">Mannanase</fullName>
    </alternativeName>
    <alternativeName>
        <fullName evidence="19">Mannanase B</fullName>
    </alternativeName>
</protein>
<keyword evidence="14" id="KW-0326">Glycosidase</keyword>
<comment type="subcellular location">
    <subcellularLocation>
        <location evidence="3">Secreted</location>
    </subcellularLocation>
</comment>
<dbReference type="Pfam" id="PF02836">
    <property type="entry name" value="Glyco_hydro_2_C"/>
    <property type="match status" value="1"/>
</dbReference>
<evidence type="ECO:0000256" key="16">
    <source>
        <dbReference type="ARBA" id="ARBA00033445"/>
    </source>
</evidence>
<evidence type="ECO:0000259" key="20">
    <source>
        <dbReference type="Pfam" id="PF00703"/>
    </source>
</evidence>
<dbReference type="SUPFAM" id="SSF51445">
    <property type="entry name" value="(Trans)glycosidases"/>
    <property type="match status" value="1"/>
</dbReference>
<evidence type="ECO:0000256" key="12">
    <source>
        <dbReference type="ARBA" id="ARBA00023157"/>
    </source>
</evidence>
<dbReference type="EC" id="3.2.1.25" evidence="7"/>
<dbReference type="InterPro" id="IPR050887">
    <property type="entry name" value="Beta-mannosidase_GH2"/>
</dbReference>
<evidence type="ECO:0000256" key="2">
    <source>
        <dbReference type="ARBA" id="ARBA00003150"/>
    </source>
</evidence>
<evidence type="ECO:0000256" key="10">
    <source>
        <dbReference type="ARBA" id="ARBA00022729"/>
    </source>
</evidence>
<dbReference type="InterPro" id="IPR006103">
    <property type="entry name" value="Glyco_hydro_2_cat"/>
</dbReference>
<evidence type="ECO:0000259" key="24">
    <source>
        <dbReference type="Pfam" id="PF22666"/>
    </source>
</evidence>
<feature type="domain" description="Beta-mannosidase Ig-fold" evidence="22">
    <location>
        <begin position="821"/>
        <end position="900"/>
    </location>
</feature>
<keyword evidence="10" id="KW-0732">Signal</keyword>
<dbReference type="SUPFAM" id="SSF49303">
    <property type="entry name" value="beta-Galactosidase/glucuronidase domain"/>
    <property type="match status" value="2"/>
</dbReference>
<evidence type="ECO:0000256" key="7">
    <source>
        <dbReference type="ARBA" id="ARBA00012754"/>
    </source>
</evidence>
<evidence type="ECO:0000313" key="26">
    <source>
        <dbReference type="RefSeq" id="XP_013790438.1"/>
    </source>
</evidence>
<comment type="function">
    <text evidence="2">Exoglycosidase that cleaves the single beta-linked mannose residue from the non-reducing end of all N-linked glycoprotein oligosaccharides.</text>
</comment>
<keyword evidence="12" id="KW-1015">Disulfide bond</keyword>
<dbReference type="InterPro" id="IPR008979">
    <property type="entry name" value="Galactose-bd-like_sf"/>
</dbReference>
<keyword evidence="9" id="KW-0964">Secreted</keyword>
<dbReference type="PANTHER" id="PTHR43730:SF1">
    <property type="entry name" value="BETA-MANNOSIDASE"/>
    <property type="match status" value="1"/>
</dbReference>
<dbReference type="InterPro" id="IPR054593">
    <property type="entry name" value="Beta-mannosidase-like_N2"/>
</dbReference>
<dbReference type="RefSeq" id="XP_013790438.1">
    <property type="nucleotide sequence ID" value="XM_013934984.2"/>
</dbReference>
<dbReference type="Pfam" id="PF00703">
    <property type="entry name" value="Glyco_hydro_2"/>
    <property type="match status" value="1"/>
</dbReference>
<evidence type="ECO:0000256" key="4">
    <source>
        <dbReference type="ARBA" id="ARBA00004740"/>
    </source>
</evidence>
<evidence type="ECO:0000313" key="25">
    <source>
        <dbReference type="Proteomes" id="UP000694941"/>
    </source>
</evidence>
<evidence type="ECO:0000256" key="5">
    <source>
        <dbReference type="ARBA" id="ARBA00011245"/>
    </source>
</evidence>
<evidence type="ECO:0000256" key="8">
    <source>
        <dbReference type="ARBA" id="ARBA00015707"/>
    </source>
</evidence>
<evidence type="ECO:0000256" key="1">
    <source>
        <dbReference type="ARBA" id="ARBA00000829"/>
    </source>
</evidence>
<comment type="similarity">
    <text evidence="17">Belongs to the glycosyl hydrolase 2 family. Beta-mannosidase B subfamily.</text>
</comment>
<feature type="domain" description="Glycoside hydrolase family 2 catalytic" evidence="21">
    <location>
        <begin position="436"/>
        <end position="578"/>
    </location>
</feature>
<dbReference type="Pfam" id="PF17786">
    <property type="entry name" value="Mannosidase_ig"/>
    <property type="match status" value="1"/>
</dbReference>
<accession>A0ABM1BXA9</accession>
<evidence type="ECO:0000256" key="9">
    <source>
        <dbReference type="ARBA" id="ARBA00022525"/>
    </source>
</evidence>
<evidence type="ECO:0000256" key="3">
    <source>
        <dbReference type="ARBA" id="ARBA00004613"/>
    </source>
</evidence>
<proteinExistence type="inferred from homology"/>
<dbReference type="Gene3D" id="2.60.40.10">
    <property type="entry name" value="Immunoglobulins"/>
    <property type="match status" value="3"/>
</dbReference>
<comment type="subunit">
    <text evidence="6">Homodimer.</text>
</comment>